<dbReference type="GO" id="GO:0009253">
    <property type="term" value="P:peptidoglycan catabolic process"/>
    <property type="evidence" value="ECO:0007669"/>
    <property type="project" value="TreeGrafter"/>
</dbReference>
<dbReference type="InterPro" id="IPR002477">
    <property type="entry name" value="Peptidoglycan-bd-like"/>
</dbReference>
<feature type="compositionally biased region" description="Pro residues" evidence="1">
    <location>
        <begin position="49"/>
        <end position="60"/>
    </location>
</feature>
<evidence type="ECO:0000259" key="2">
    <source>
        <dbReference type="Pfam" id="PF01471"/>
    </source>
</evidence>
<feature type="domain" description="Transglycosylase SLT" evidence="3">
    <location>
        <begin position="89"/>
        <end position="379"/>
    </location>
</feature>
<keyword evidence="5" id="KW-1185">Reference proteome</keyword>
<sequence>MLFTSNRPSFTALPPGAAPRRLLPWTLPLASAALALVGGCATPVVPTGPATPPSSPPAVPAPATTAPGTAPGTAAPSPETAAQVAEEKSFKAWLDAFGREALAAGIRPATVQQVLLSARLLPRVIELDRAQPEFTRTPWAYLDSAVSPQRVAAGRAKRMEYRVPLEAAEARYGVPASIITAIWGMESNYGGNFGSFRAVDALATLAFEGRRRDWARSELLAALRIVDQGDIPADRMVGSWAGAMGNTQFLPSVFLAHAVDADGDGRRDIWGSIPDVTAATANYLASAGWRRGEPWGVEVRLPAGFDHSRAELNVRQTSAQWAADGVQAMDGTPLPAFDAASVIEPAGARGPAFLVGPNFRAILRYNNSINYALGVGLLARQIEGAPGLTATWPRDLQPLSRSQVLQLQNGLNQRGFAAGTADGVFGPATRAGLRQFQRSLGLEADGYPTTELLQRLMTPA</sequence>
<dbReference type="Pfam" id="PF01471">
    <property type="entry name" value="PG_binding_1"/>
    <property type="match status" value="1"/>
</dbReference>
<dbReference type="Gene3D" id="1.10.530.10">
    <property type="match status" value="1"/>
</dbReference>
<dbReference type="STRING" id="1177982.SAMN04489711_1052"/>
<evidence type="ECO:0000313" key="5">
    <source>
        <dbReference type="Proteomes" id="UP000199119"/>
    </source>
</evidence>
<evidence type="ECO:0000313" key="4">
    <source>
        <dbReference type="EMBL" id="SFE76161.1"/>
    </source>
</evidence>
<feature type="region of interest" description="Disordered" evidence="1">
    <location>
        <begin position="47"/>
        <end position="77"/>
    </location>
</feature>
<evidence type="ECO:0000256" key="1">
    <source>
        <dbReference type="SAM" id="MobiDB-lite"/>
    </source>
</evidence>
<feature type="compositionally biased region" description="Low complexity" evidence="1">
    <location>
        <begin position="61"/>
        <end position="77"/>
    </location>
</feature>
<dbReference type="Proteomes" id="UP000199119">
    <property type="component" value="Unassembled WGS sequence"/>
</dbReference>
<dbReference type="AlphaFoldDB" id="A0A1I2D6R4"/>
<organism evidence="4 5">
    <name type="scientific">Paracidovorax wautersii</name>
    <dbReference type="NCBI Taxonomy" id="1177982"/>
    <lineage>
        <taxon>Bacteria</taxon>
        <taxon>Pseudomonadati</taxon>
        <taxon>Pseudomonadota</taxon>
        <taxon>Betaproteobacteria</taxon>
        <taxon>Burkholderiales</taxon>
        <taxon>Comamonadaceae</taxon>
        <taxon>Paracidovorax</taxon>
    </lineage>
</organism>
<feature type="domain" description="Peptidoglycan binding-like" evidence="2">
    <location>
        <begin position="401"/>
        <end position="456"/>
    </location>
</feature>
<dbReference type="Gene3D" id="1.10.101.10">
    <property type="entry name" value="PGBD-like superfamily/PGBD"/>
    <property type="match status" value="1"/>
</dbReference>
<dbReference type="GO" id="GO:0008933">
    <property type="term" value="F:peptidoglycan lytic transglycosylase activity"/>
    <property type="evidence" value="ECO:0007669"/>
    <property type="project" value="TreeGrafter"/>
</dbReference>
<dbReference type="CDD" id="cd13399">
    <property type="entry name" value="Slt35-like"/>
    <property type="match status" value="1"/>
</dbReference>
<dbReference type="Gene3D" id="1.10.8.350">
    <property type="entry name" value="Bacterial muramidase"/>
    <property type="match status" value="1"/>
</dbReference>
<dbReference type="NCBIfam" id="TIGR02283">
    <property type="entry name" value="MltB_2"/>
    <property type="match status" value="1"/>
</dbReference>
<dbReference type="SUPFAM" id="SSF47090">
    <property type="entry name" value="PGBD-like"/>
    <property type="match status" value="1"/>
</dbReference>
<dbReference type="OrthoDB" id="9772911at2"/>
<protein>
    <submittedName>
        <fullName evidence="4">Lytic murein transglycosylase</fullName>
    </submittedName>
</protein>
<dbReference type="SUPFAM" id="SSF53955">
    <property type="entry name" value="Lysozyme-like"/>
    <property type="match status" value="1"/>
</dbReference>
<gene>
    <name evidence="4" type="ORF">SAMN04489711_1052</name>
</gene>
<accession>A0A1I2D6R4</accession>
<dbReference type="PANTHER" id="PTHR30163">
    <property type="entry name" value="MEMBRANE-BOUND LYTIC MUREIN TRANSGLYCOSYLASE B"/>
    <property type="match status" value="1"/>
</dbReference>
<dbReference type="InterPro" id="IPR036365">
    <property type="entry name" value="PGBD-like_sf"/>
</dbReference>
<dbReference type="InterPro" id="IPR043426">
    <property type="entry name" value="MltB-like"/>
</dbReference>
<dbReference type="RefSeq" id="WP_092939259.1">
    <property type="nucleotide sequence ID" value="NZ_FONX01000005.1"/>
</dbReference>
<dbReference type="Pfam" id="PF13406">
    <property type="entry name" value="SLT_2"/>
    <property type="match status" value="1"/>
</dbReference>
<dbReference type="InterPro" id="IPR031304">
    <property type="entry name" value="SLT_2"/>
</dbReference>
<dbReference type="InterPro" id="IPR011970">
    <property type="entry name" value="MltB_2"/>
</dbReference>
<name>A0A1I2D6R4_9BURK</name>
<dbReference type="InterPro" id="IPR023346">
    <property type="entry name" value="Lysozyme-like_dom_sf"/>
</dbReference>
<reference evidence="5" key="1">
    <citation type="submission" date="2016-10" db="EMBL/GenBank/DDBJ databases">
        <authorList>
            <person name="Varghese N."/>
            <person name="Submissions S."/>
        </authorList>
    </citation>
    <scope>NUCLEOTIDE SEQUENCE [LARGE SCALE GENOMIC DNA]</scope>
    <source>
        <strain evidence="5">DSM 27981</strain>
    </source>
</reference>
<dbReference type="InterPro" id="IPR036366">
    <property type="entry name" value="PGBDSf"/>
</dbReference>
<proteinExistence type="predicted"/>
<evidence type="ECO:0000259" key="3">
    <source>
        <dbReference type="Pfam" id="PF13406"/>
    </source>
</evidence>
<dbReference type="PANTHER" id="PTHR30163:SF8">
    <property type="entry name" value="LYTIC MUREIN TRANSGLYCOSYLASE"/>
    <property type="match status" value="1"/>
</dbReference>
<dbReference type="EMBL" id="FONX01000005">
    <property type="protein sequence ID" value="SFE76161.1"/>
    <property type="molecule type" value="Genomic_DNA"/>
</dbReference>